<dbReference type="GO" id="GO:0003723">
    <property type="term" value="F:RNA binding"/>
    <property type="evidence" value="ECO:0007669"/>
    <property type="project" value="UniProtKB-UniRule"/>
</dbReference>
<feature type="compositionally biased region" description="Polar residues" evidence="4">
    <location>
        <begin position="742"/>
        <end position="752"/>
    </location>
</feature>
<protein>
    <recommendedName>
        <fullName evidence="5">RRM domain-containing protein</fullName>
    </recommendedName>
</protein>
<proteinExistence type="predicted"/>
<evidence type="ECO:0000313" key="7">
    <source>
        <dbReference type="Proteomes" id="UP000183567"/>
    </source>
</evidence>
<evidence type="ECO:0000259" key="5">
    <source>
        <dbReference type="PROSITE" id="PS50102"/>
    </source>
</evidence>
<feature type="compositionally biased region" description="Pro residues" evidence="4">
    <location>
        <begin position="49"/>
        <end position="60"/>
    </location>
</feature>
<dbReference type="SUPFAM" id="SSF54928">
    <property type="entry name" value="RNA-binding domain, RBD"/>
    <property type="match status" value="2"/>
</dbReference>
<evidence type="ECO:0000256" key="1">
    <source>
        <dbReference type="ARBA" id="ARBA00022737"/>
    </source>
</evidence>
<dbReference type="OrthoDB" id="271725at2759"/>
<name>A0A1J8R9R0_9AGAM</name>
<dbReference type="SMART" id="SM00360">
    <property type="entry name" value="RRM"/>
    <property type="match status" value="2"/>
</dbReference>
<accession>A0A1J8R9R0</accession>
<keyword evidence="7" id="KW-1185">Reference proteome</keyword>
<reference evidence="6 7" key="1">
    <citation type="submission" date="2016-03" db="EMBL/GenBank/DDBJ databases">
        <title>Comparative genomics of the ectomycorrhizal sister species Rhizopogon vinicolor and Rhizopogon vesiculosus (Basidiomycota: Boletales) reveals a divergence of the mating type B locus.</title>
        <authorList>
            <person name="Mujic A.B."/>
            <person name="Kuo A."/>
            <person name="Tritt A."/>
            <person name="Lipzen A."/>
            <person name="Chen C."/>
            <person name="Johnson J."/>
            <person name="Sharma A."/>
            <person name="Barry K."/>
            <person name="Grigoriev I.V."/>
            <person name="Spatafora J.W."/>
        </authorList>
    </citation>
    <scope>NUCLEOTIDE SEQUENCE [LARGE SCALE GENOMIC DNA]</scope>
    <source>
        <strain evidence="6 7">AM-OR11-056</strain>
    </source>
</reference>
<feature type="region of interest" description="Disordered" evidence="4">
    <location>
        <begin position="698"/>
        <end position="786"/>
    </location>
</feature>
<dbReference type="InterPro" id="IPR012677">
    <property type="entry name" value="Nucleotide-bd_a/b_plait_sf"/>
</dbReference>
<dbReference type="InterPro" id="IPR035979">
    <property type="entry name" value="RBD_domain_sf"/>
</dbReference>
<dbReference type="Pfam" id="PF00076">
    <property type="entry name" value="RRM_1"/>
    <property type="match status" value="2"/>
</dbReference>
<evidence type="ECO:0000256" key="3">
    <source>
        <dbReference type="PROSITE-ProRule" id="PRU00176"/>
    </source>
</evidence>
<feature type="compositionally biased region" description="Low complexity" evidence="4">
    <location>
        <begin position="61"/>
        <end position="85"/>
    </location>
</feature>
<feature type="compositionally biased region" description="Low complexity" evidence="4">
    <location>
        <begin position="756"/>
        <end position="767"/>
    </location>
</feature>
<feature type="region of interest" description="Disordered" evidence="4">
    <location>
        <begin position="155"/>
        <end position="181"/>
    </location>
</feature>
<evidence type="ECO:0000313" key="6">
    <source>
        <dbReference type="EMBL" id="OJA18490.1"/>
    </source>
</evidence>
<dbReference type="EMBL" id="LVVM01001471">
    <property type="protein sequence ID" value="OJA18490.1"/>
    <property type="molecule type" value="Genomic_DNA"/>
</dbReference>
<dbReference type="STRING" id="180088.A0A1J8R9R0"/>
<dbReference type="Gene3D" id="3.30.70.330">
    <property type="match status" value="2"/>
</dbReference>
<comment type="caution">
    <text evidence="6">The sequence shown here is derived from an EMBL/GenBank/DDBJ whole genome shotgun (WGS) entry which is preliminary data.</text>
</comment>
<sequence length="866" mass="95397">MTHSCLSSPQSAVLHFPVSPTLESQHPEHTTSVITGCATTPISSSLSAPPAPPDSDPSPPNNTLSNTAFSSSQPTQPSNPSSPSQINLDSSPKFITSSHSNHISMSTNQVVTRPNNPPLHENGTISSYGISTAVSPNSLPYSISCPTGLQFPYDHMFPDSSDSQSSLSPDTPSHGLPSASHALNRTPNVYINGLPPNFPEQELFALARPFGDVKSVRSFTRHVSEKPTGYGFVFDIDSAERCIEGLRKYRNLHPSFSKQLHRIPGTVYAEQSPTLIEHDEDSFKARMEKLKDESSTNLYIEGLPLSVDEESLTTLVYPYAIKSSRFFKTKLSEPPRIIAFVRLESRTAAEDTIERLHGRMVRGLNDPGCRISVRFADSAEQRELRRSERMSKSGDQSPARLTIAQAALINLRGQEIQTHIRKRQLNHVRDTPIIDQPRGEISQSSAHHSYPNLNLASVSAGSIPASTSLPGHFGYPYGSSPSARYQDLPSNHSTDDILLSLQQHLNLTDAYPGMTLDEENDHRAIQRTHLQPLTNATLYSANMQQLPVQPPRNQVQARNGFTPAEELILQTHARLREQQLQAQQQLVYPRDSTVDRRVAFGRLEPGSKLNANAQVFHAEQIAAYSFLGRAPDGATRSRFALPPISEDDFHALDQHQIESMSHYEHLGTRYHEEQHFHDAGNVMITKPRSRAIEIVAPPQYLDTKPSLQSHHRSQLSSRPHPSLQQPAQARDRPATLLRSPLASGSSQHTYQHIDSRSNSLSSTNRSNTNDKPDIGPKSYLHAPESSKVYVKSPPLAQHLSSEDDVKSPTLISPALTYSSRTPSTLSPATPFIGSFSGSFSGSAETFEYATADGEMLERVKVGSGMH</sequence>
<keyword evidence="1" id="KW-0677">Repeat</keyword>
<gene>
    <name evidence="6" type="ORF">AZE42_08005</name>
</gene>
<organism evidence="6 7">
    <name type="scientific">Rhizopogon vesiculosus</name>
    <dbReference type="NCBI Taxonomy" id="180088"/>
    <lineage>
        <taxon>Eukaryota</taxon>
        <taxon>Fungi</taxon>
        <taxon>Dikarya</taxon>
        <taxon>Basidiomycota</taxon>
        <taxon>Agaricomycotina</taxon>
        <taxon>Agaricomycetes</taxon>
        <taxon>Agaricomycetidae</taxon>
        <taxon>Boletales</taxon>
        <taxon>Suillineae</taxon>
        <taxon>Rhizopogonaceae</taxon>
        <taxon>Rhizopogon</taxon>
    </lineage>
</organism>
<dbReference type="PANTHER" id="PTHR24012">
    <property type="entry name" value="RNA BINDING PROTEIN"/>
    <property type="match status" value="1"/>
</dbReference>
<dbReference type="Proteomes" id="UP000183567">
    <property type="component" value="Unassembled WGS sequence"/>
</dbReference>
<feature type="compositionally biased region" description="Low complexity" evidence="4">
    <location>
        <begin position="714"/>
        <end position="726"/>
    </location>
</feature>
<feature type="compositionally biased region" description="Polar residues" evidence="4">
    <location>
        <begin position="86"/>
        <end position="99"/>
    </location>
</feature>
<dbReference type="PROSITE" id="PS50102">
    <property type="entry name" value="RRM"/>
    <property type="match status" value="2"/>
</dbReference>
<feature type="region of interest" description="Disordered" evidence="4">
    <location>
        <begin position="39"/>
        <end position="99"/>
    </location>
</feature>
<feature type="domain" description="RRM" evidence="5">
    <location>
        <begin position="187"/>
        <end position="233"/>
    </location>
</feature>
<dbReference type="AlphaFoldDB" id="A0A1J8R9R0"/>
<feature type="compositionally biased region" description="Low complexity" evidence="4">
    <location>
        <begin position="158"/>
        <end position="173"/>
    </location>
</feature>
<dbReference type="InterPro" id="IPR000504">
    <property type="entry name" value="RRM_dom"/>
</dbReference>
<evidence type="ECO:0000256" key="4">
    <source>
        <dbReference type="SAM" id="MobiDB-lite"/>
    </source>
</evidence>
<keyword evidence="2 3" id="KW-0694">RNA-binding</keyword>
<feature type="domain" description="RRM" evidence="5">
    <location>
        <begin position="296"/>
        <end position="378"/>
    </location>
</feature>
<evidence type="ECO:0000256" key="2">
    <source>
        <dbReference type="ARBA" id="ARBA00022884"/>
    </source>
</evidence>